<comment type="caution">
    <text evidence="1">The sequence shown here is derived from an EMBL/GenBank/DDBJ whole genome shotgun (WGS) entry which is preliminary data.</text>
</comment>
<gene>
    <name evidence="1" type="ORF">AB1Y20_011033</name>
</gene>
<dbReference type="AlphaFoldDB" id="A0AB34ILD5"/>
<name>A0AB34ILD5_PRYPA</name>
<reference evidence="1 2" key="1">
    <citation type="journal article" date="2024" name="Science">
        <title>Giant polyketide synthase enzymes in the biosynthesis of giant marine polyether toxins.</title>
        <authorList>
            <person name="Fallon T.R."/>
            <person name="Shende V.V."/>
            <person name="Wierzbicki I.H."/>
            <person name="Pendleton A.L."/>
            <person name="Watervoot N.F."/>
            <person name="Auber R.P."/>
            <person name="Gonzalez D.J."/>
            <person name="Wisecaver J.H."/>
            <person name="Moore B.S."/>
        </authorList>
    </citation>
    <scope>NUCLEOTIDE SEQUENCE [LARGE SCALE GENOMIC DNA]</scope>
    <source>
        <strain evidence="1 2">12B1</strain>
    </source>
</reference>
<protein>
    <submittedName>
        <fullName evidence="1">Uncharacterized protein</fullName>
    </submittedName>
</protein>
<dbReference type="EMBL" id="JBGBPQ010000022">
    <property type="protein sequence ID" value="KAL1502962.1"/>
    <property type="molecule type" value="Genomic_DNA"/>
</dbReference>
<evidence type="ECO:0000313" key="2">
    <source>
        <dbReference type="Proteomes" id="UP001515480"/>
    </source>
</evidence>
<sequence>MPSPPPSPCPRCYRGAPHERPLPVLGAPAFPSASRRCGEPSCSALSNISLLLLTSAPARVPLLLGYTHWFAALLFLLTAAGHAPCAQCAAALRRTPRAACHCVREWTRLASLEQPAAGNVSYSALRHLRYAAALRRAAALPRTGAAGVLLAHFDFFLNVRRFHAAAYAEPWMARNGAVVLSDYDLPVPRCFRVGTAPFRDNRSWFWFDHAKPRGAAAVRALGGAECCWEWADILYLPRAMLDDFARLVQAFGSVHHEVAVPTSMRMLALRRNVTLRTLACVGGAIGRMPNFNPKPASTEVSCGHRMNLSNEMHARCISRMLHDRW</sequence>
<organism evidence="1 2">
    <name type="scientific">Prymnesium parvum</name>
    <name type="common">Toxic golden alga</name>
    <dbReference type="NCBI Taxonomy" id="97485"/>
    <lineage>
        <taxon>Eukaryota</taxon>
        <taxon>Haptista</taxon>
        <taxon>Haptophyta</taxon>
        <taxon>Prymnesiophyceae</taxon>
        <taxon>Prymnesiales</taxon>
        <taxon>Prymnesiaceae</taxon>
        <taxon>Prymnesium</taxon>
    </lineage>
</organism>
<proteinExistence type="predicted"/>
<dbReference type="Proteomes" id="UP001515480">
    <property type="component" value="Unassembled WGS sequence"/>
</dbReference>
<evidence type="ECO:0000313" key="1">
    <source>
        <dbReference type="EMBL" id="KAL1502962.1"/>
    </source>
</evidence>
<accession>A0AB34ILD5</accession>
<keyword evidence="2" id="KW-1185">Reference proteome</keyword>